<feature type="chain" id="PRO_5045681408" evidence="1">
    <location>
        <begin position="28"/>
        <end position="131"/>
    </location>
</feature>
<dbReference type="Proteomes" id="UP001320831">
    <property type="component" value="Unassembled WGS sequence"/>
</dbReference>
<dbReference type="InterPro" id="IPR025433">
    <property type="entry name" value="DUF4168"/>
</dbReference>
<reference evidence="3 4" key="1">
    <citation type="submission" date="2022-09" db="EMBL/GenBank/DDBJ databases">
        <title>Chelativorans salina sp. nov., a novel slightly halophilic bacterium isolated from a saline lake sediment enrichment.</title>
        <authorList>
            <person name="Gao L."/>
            <person name="Fang B.-Z."/>
            <person name="Li W.-J."/>
        </authorList>
    </citation>
    <scope>NUCLEOTIDE SEQUENCE [LARGE SCALE GENOMIC DNA]</scope>
    <source>
        <strain evidence="3 4">EGI FJ00035</strain>
    </source>
</reference>
<name>A0ABT2LPP4_9HYPH</name>
<feature type="signal peptide" evidence="1">
    <location>
        <begin position="1"/>
        <end position="27"/>
    </location>
</feature>
<organism evidence="3 4">
    <name type="scientific">Chelativorans salis</name>
    <dbReference type="NCBI Taxonomy" id="2978478"/>
    <lineage>
        <taxon>Bacteria</taxon>
        <taxon>Pseudomonadati</taxon>
        <taxon>Pseudomonadota</taxon>
        <taxon>Alphaproteobacteria</taxon>
        <taxon>Hyphomicrobiales</taxon>
        <taxon>Phyllobacteriaceae</taxon>
        <taxon>Chelativorans</taxon>
    </lineage>
</organism>
<sequence>MISNGSKKLLMAACLSAGVAFAPHALAQEANQPSEPTMEAPAVTEEKLQSFAVAFLEVENLKQQYTQQLQEAGDDAERQQQIQSEAGEKILQAVEETDGISVDEYNQIIQSAQADPDLAQRLTDAIGQASQ</sequence>
<dbReference type="EMBL" id="JAOCZP010000003">
    <property type="protein sequence ID" value="MCT7375628.1"/>
    <property type="molecule type" value="Genomic_DNA"/>
</dbReference>
<gene>
    <name evidence="3" type="ORF">N5A92_11355</name>
</gene>
<proteinExistence type="predicted"/>
<dbReference type="RefSeq" id="WP_260902685.1">
    <property type="nucleotide sequence ID" value="NZ_JAOCZP010000003.1"/>
</dbReference>
<keyword evidence="1" id="KW-0732">Signal</keyword>
<accession>A0ABT2LPP4</accession>
<evidence type="ECO:0000256" key="1">
    <source>
        <dbReference type="SAM" id="SignalP"/>
    </source>
</evidence>
<evidence type="ECO:0000259" key="2">
    <source>
        <dbReference type="Pfam" id="PF13767"/>
    </source>
</evidence>
<feature type="domain" description="DUF4168" evidence="2">
    <location>
        <begin position="45"/>
        <end position="121"/>
    </location>
</feature>
<evidence type="ECO:0000313" key="3">
    <source>
        <dbReference type="EMBL" id="MCT7375628.1"/>
    </source>
</evidence>
<keyword evidence="4" id="KW-1185">Reference proteome</keyword>
<dbReference type="Pfam" id="PF13767">
    <property type="entry name" value="DUF4168"/>
    <property type="match status" value="1"/>
</dbReference>
<protein>
    <submittedName>
        <fullName evidence="3">DUF4168 domain-containing protein</fullName>
    </submittedName>
</protein>
<evidence type="ECO:0000313" key="4">
    <source>
        <dbReference type="Proteomes" id="UP001320831"/>
    </source>
</evidence>
<comment type="caution">
    <text evidence="3">The sequence shown here is derived from an EMBL/GenBank/DDBJ whole genome shotgun (WGS) entry which is preliminary data.</text>
</comment>